<sequence>MSSSKQLIINCGASRVTAAVAEVQAGELNMERWVTVPLDYDFTEDESWLDAVRSALQELSHRHHLSGKASIIIPGNQVLTKTIRIPHVEEAKRAQILAFEAQQNIPYPLHEVVWDSQVVGDDGVETEVLFIACKSNTISEICNMVAGAGFTPERISAATILEFNALQLASRDIEEDVLLINIGARSTNLVFKSEKGFFVRNIQLGGNTLTQNIADSLGKTFPQAEEIKQKFFTEELDYGDDDSGAKLLQGSADAFVRRTSQEITRSIVNYRRQKNAPAPKQILLTGRGSLLRGLSEQLSTSQKIAVDFFDPLKGVVLGGAITAGAEELRLEAGEIIGEAARSIIADSAGVNLLPGDLQAEIDFRSKKPLLVAAAICLALAPWPAFFGYKQISADYEERASALQAEANPLRVRQSEISNLEDKAREVSASIEQVKGLVNSKANWIQFFAELQESLMQAEDVWLDDLAVERGKSDEGDTASYEIALKGQMLVRETASGSGINREVLTNRIKQLQASFENSEFVVTSKPPNINWNSLRNGLNVLPFSINLVVDTSKTL</sequence>
<dbReference type="InterPro" id="IPR043129">
    <property type="entry name" value="ATPase_NBD"/>
</dbReference>
<dbReference type="CDD" id="cd24049">
    <property type="entry name" value="ASKHA_NBD_PilM"/>
    <property type="match status" value="1"/>
</dbReference>
<reference evidence="1 2" key="1">
    <citation type="submission" date="2018-05" db="EMBL/GenBank/DDBJ databases">
        <title>Coraliomargarita sinensis sp. nov., isolated from a marine solar saltern.</title>
        <authorList>
            <person name="Zhou L.Y."/>
        </authorList>
    </citation>
    <scope>NUCLEOTIDE SEQUENCE [LARGE SCALE GENOMIC DNA]</scope>
    <source>
        <strain evidence="1 2">WN38</strain>
    </source>
</reference>
<dbReference type="Pfam" id="PF11104">
    <property type="entry name" value="PilM_2"/>
    <property type="match status" value="1"/>
</dbReference>
<dbReference type="InterPro" id="IPR050696">
    <property type="entry name" value="FtsA/MreB"/>
</dbReference>
<dbReference type="Gene3D" id="3.30.420.40">
    <property type="match status" value="2"/>
</dbReference>
<dbReference type="EMBL" id="QHJQ01000001">
    <property type="protein sequence ID" value="PXA05595.1"/>
    <property type="molecule type" value="Genomic_DNA"/>
</dbReference>
<accession>A0A317ZIZ6</accession>
<dbReference type="RefSeq" id="WP_110129674.1">
    <property type="nucleotide sequence ID" value="NZ_QHJQ01000001.1"/>
</dbReference>
<evidence type="ECO:0000313" key="1">
    <source>
        <dbReference type="EMBL" id="PXA05595.1"/>
    </source>
</evidence>
<dbReference type="SUPFAM" id="SSF53067">
    <property type="entry name" value="Actin-like ATPase domain"/>
    <property type="match status" value="2"/>
</dbReference>
<name>A0A317ZIZ6_9BACT</name>
<dbReference type="Gene3D" id="3.30.1490.300">
    <property type="match status" value="1"/>
</dbReference>
<comment type="caution">
    <text evidence="1">The sequence shown here is derived from an EMBL/GenBank/DDBJ whole genome shotgun (WGS) entry which is preliminary data.</text>
</comment>
<dbReference type="AlphaFoldDB" id="A0A317ZIZ6"/>
<dbReference type="Proteomes" id="UP000247099">
    <property type="component" value="Unassembled WGS sequence"/>
</dbReference>
<dbReference type="InParanoid" id="A0A317ZIZ6"/>
<proteinExistence type="predicted"/>
<dbReference type="PANTHER" id="PTHR32432">
    <property type="entry name" value="CELL DIVISION PROTEIN FTSA-RELATED"/>
    <property type="match status" value="1"/>
</dbReference>
<protein>
    <recommendedName>
        <fullName evidence="3">SHS2 domain-containing protein</fullName>
    </recommendedName>
</protein>
<organism evidence="1 2">
    <name type="scientific">Coraliomargarita sinensis</name>
    <dbReference type="NCBI Taxonomy" id="2174842"/>
    <lineage>
        <taxon>Bacteria</taxon>
        <taxon>Pseudomonadati</taxon>
        <taxon>Verrucomicrobiota</taxon>
        <taxon>Opitutia</taxon>
        <taxon>Puniceicoccales</taxon>
        <taxon>Coraliomargaritaceae</taxon>
        <taxon>Coraliomargarita</taxon>
    </lineage>
</organism>
<evidence type="ECO:0008006" key="3">
    <source>
        <dbReference type="Google" id="ProtNLM"/>
    </source>
</evidence>
<evidence type="ECO:0000313" key="2">
    <source>
        <dbReference type="Proteomes" id="UP000247099"/>
    </source>
</evidence>
<dbReference type="PANTHER" id="PTHR32432:SF3">
    <property type="entry name" value="ETHANOLAMINE UTILIZATION PROTEIN EUTJ"/>
    <property type="match status" value="1"/>
</dbReference>
<keyword evidence="2" id="KW-1185">Reference proteome</keyword>
<gene>
    <name evidence="1" type="ORF">DDZ13_01600</name>
</gene>
<dbReference type="InterPro" id="IPR005883">
    <property type="entry name" value="PilM"/>
</dbReference>
<dbReference type="OrthoDB" id="9783426at2"/>